<evidence type="ECO:0000313" key="3">
    <source>
        <dbReference type="Proteomes" id="UP001190700"/>
    </source>
</evidence>
<evidence type="ECO:0000256" key="1">
    <source>
        <dbReference type="SAM" id="MobiDB-lite"/>
    </source>
</evidence>
<gene>
    <name evidence="2" type="ORF">CYMTET_55476</name>
</gene>
<name>A0AAE0BD95_9CHLO</name>
<sequence length="281" mass="30086">MNRLNQGSTDKARGAAHFKTEEGSDIVYECARIFFPKLINPHKHYVATARSFSTVTSVSLPPIVRQLTAKDLQGDIFPSPKYTQDDYVFVDMLARWGGGANAEPQGGASAIAVPAEDEGEDVDTAGTPPRKKLRSQLAGANSQGNPAESKGSKKEEILCWQRKHGACVNEGRGAGVVSPHGGPPQPLVALSEVTEAAPSVRGITVEELTAVLARQEEASQKMLKQQEAHFTQQLKLAEERQQRALERQVADFMASPGEDAPSAPTAEAPPTLPEKALNLGA</sequence>
<organism evidence="2 3">
    <name type="scientific">Cymbomonas tetramitiformis</name>
    <dbReference type="NCBI Taxonomy" id="36881"/>
    <lineage>
        <taxon>Eukaryota</taxon>
        <taxon>Viridiplantae</taxon>
        <taxon>Chlorophyta</taxon>
        <taxon>Pyramimonadophyceae</taxon>
        <taxon>Pyramimonadales</taxon>
        <taxon>Pyramimonadaceae</taxon>
        <taxon>Cymbomonas</taxon>
    </lineage>
</organism>
<evidence type="ECO:0000313" key="2">
    <source>
        <dbReference type="EMBL" id="KAK3234257.1"/>
    </source>
</evidence>
<accession>A0AAE0BD95</accession>
<reference evidence="2 3" key="1">
    <citation type="journal article" date="2015" name="Genome Biol. Evol.">
        <title>Comparative Genomics of a Bacterivorous Green Alga Reveals Evolutionary Causalities and Consequences of Phago-Mixotrophic Mode of Nutrition.</title>
        <authorList>
            <person name="Burns J.A."/>
            <person name="Paasch A."/>
            <person name="Narechania A."/>
            <person name="Kim E."/>
        </authorList>
    </citation>
    <scope>NUCLEOTIDE SEQUENCE [LARGE SCALE GENOMIC DNA]</scope>
    <source>
        <strain evidence="2 3">PLY_AMNH</strain>
    </source>
</reference>
<feature type="region of interest" description="Disordered" evidence="1">
    <location>
        <begin position="250"/>
        <end position="281"/>
    </location>
</feature>
<dbReference type="EMBL" id="LGRX02035526">
    <property type="protein sequence ID" value="KAK3234257.1"/>
    <property type="molecule type" value="Genomic_DNA"/>
</dbReference>
<feature type="region of interest" description="Disordered" evidence="1">
    <location>
        <begin position="116"/>
        <end position="153"/>
    </location>
</feature>
<dbReference type="AlphaFoldDB" id="A0AAE0BD95"/>
<proteinExistence type="predicted"/>
<comment type="caution">
    <text evidence="2">The sequence shown here is derived from an EMBL/GenBank/DDBJ whole genome shotgun (WGS) entry which is preliminary data.</text>
</comment>
<protein>
    <submittedName>
        <fullName evidence="2">Uncharacterized protein</fullName>
    </submittedName>
</protein>
<feature type="compositionally biased region" description="Low complexity" evidence="1">
    <location>
        <begin position="260"/>
        <end position="281"/>
    </location>
</feature>
<keyword evidence="3" id="KW-1185">Reference proteome</keyword>
<dbReference type="Proteomes" id="UP001190700">
    <property type="component" value="Unassembled WGS sequence"/>
</dbReference>